<protein>
    <submittedName>
        <fullName evidence="1">Uncharacterized protein</fullName>
    </submittedName>
</protein>
<comment type="caution">
    <text evidence="1">The sequence shown here is derived from an EMBL/GenBank/DDBJ whole genome shotgun (WGS) entry which is preliminary data.</text>
</comment>
<accession>A0ABT1XUF1</accession>
<organism evidence="1 2">
    <name type="scientific">Lactobacillus leichmannii</name>
    <dbReference type="NCBI Taxonomy" id="28039"/>
    <lineage>
        <taxon>Bacteria</taxon>
        <taxon>Bacillati</taxon>
        <taxon>Bacillota</taxon>
        <taxon>Bacilli</taxon>
        <taxon>Lactobacillales</taxon>
        <taxon>Lactobacillaceae</taxon>
        <taxon>Lactobacillus</taxon>
    </lineage>
</organism>
<keyword evidence="2" id="KW-1185">Reference proteome</keyword>
<evidence type="ECO:0000313" key="1">
    <source>
        <dbReference type="EMBL" id="MCR5970307.1"/>
    </source>
</evidence>
<name>A0ABT1XUF1_LACLE</name>
<sequence length="436" mass="50854">MKEESKVLTEKETDQLVSDFFENYESYFDRPYYMDVLAESYFDRPYYMDVLAQPLAKQYLRPSSLKVCLAYQLLTKEWLKAKLEEESFHDNREKERIYLEPGKLKNHLPKEDWDLASDYLFPGDKQAYLELTADKKKLLLPSNKRQQLQHFKTSLANCQSWQKLLYHIKENHADLSVNWHFKNQSKLEVTLTGRKDHEHAFALKEPEAMDEEYDKFLANSKKKEANYKKKIKEKVAASSLRGNLLARAIAQLALRNETRITPNNCLKILRGLSYPDYDAINHSDYDRHFRFLPNQEILQVIEAMQKDGLIAAEERIYSDYHVYYHELVPTDLTEEFLNAEAAEGSDLALLKELNESADKTDLSAFNVVKLSQELLQHPALACVDQGYQAFIDQHDLAREYLETRLQLTTSKFTKKYLRLLLEGDAEKSIPGQAVNA</sequence>
<dbReference type="EMBL" id="QOCY01000006">
    <property type="protein sequence ID" value="MCR5970307.1"/>
    <property type="molecule type" value="Genomic_DNA"/>
</dbReference>
<reference evidence="1 2" key="1">
    <citation type="submission" date="2018-07" db="EMBL/GenBank/DDBJ databases">
        <title>Genome sequencing and assembly of Lactobacillus leichmannii.</title>
        <authorList>
            <person name="Rong J.-C."/>
            <person name="Li M.-Y."/>
            <person name="Zhang Q.-F."/>
            <person name="Chi N.-Y."/>
        </authorList>
    </citation>
    <scope>NUCLEOTIDE SEQUENCE [LARGE SCALE GENOMIC DNA]</scope>
    <source>
        <strain evidence="1 2">JCM 1148</strain>
    </source>
</reference>
<proteinExistence type="predicted"/>
<dbReference type="Proteomes" id="UP001524940">
    <property type="component" value="Unassembled WGS sequence"/>
</dbReference>
<evidence type="ECO:0000313" key="2">
    <source>
        <dbReference type="Proteomes" id="UP001524940"/>
    </source>
</evidence>
<gene>
    <name evidence="1" type="ORF">DS743_00090</name>
</gene>
<dbReference type="RefSeq" id="WP_035184803.1">
    <property type="nucleotide sequence ID" value="NZ_QOCY01000006.1"/>
</dbReference>